<evidence type="ECO:0000256" key="2">
    <source>
        <dbReference type="ARBA" id="ARBA00023315"/>
    </source>
</evidence>
<dbReference type="SUPFAM" id="SSF55729">
    <property type="entry name" value="Acyl-CoA N-acyltransferases (Nat)"/>
    <property type="match status" value="1"/>
</dbReference>
<dbReference type="InterPro" id="IPR016181">
    <property type="entry name" value="Acyl_CoA_acyltransferase"/>
</dbReference>
<dbReference type="Proteomes" id="UP000661918">
    <property type="component" value="Unassembled WGS sequence"/>
</dbReference>
<organism evidence="4 5">
    <name type="scientific">Deinococcus aerophilus</name>
    <dbReference type="NCBI Taxonomy" id="522488"/>
    <lineage>
        <taxon>Bacteria</taxon>
        <taxon>Thermotogati</taxon>
        <taxon>Deinococcota</taxon>
        <taxon>Deinococci</taxon>
        <taxon>Deinococcales</taxon>
        <taxon>Deinococcaceae</taxon>
        <taxon>Deinococcus</taxon>
    </lineage>
</organism>
<dbReference type="Pfam" id="PF13420">
    <property type="entry name" value="Acetyltransf_4"/>
    <property type="match status" value="1"/>
</dbReference>
<comment type="caution">
    <text evidence="4">The sequence shown here is derived from an EMBL/GenBank/DDBJ whole genome shotgun (WGS) entry which is preliminary data.</text>
</comment>
<dbReference type="InterPro" id="IPR000182">
    <property type="entry name" value="GNAT_dom"/>
</dbReference>
<reference evidence="5" key="1">
    <citation type="journal article" date="2019" name="Int. J. Syst. Evol. Microbiol.">
        <title>The Global Catalogue of Microorganisms (GCM) 10K type strain sequencing project: providing services to taxonomists for standard genome sequencing and annotation.</title>
        <authorList>
            <consortium name="The Broad Institute Genomics Platform"/>
            <consortium name="The Broad Institute Genome Sequencing Center for Infectious Disease"/>
            <person name="Wu L."/>
            <person name="Ma J."/>
        </authorList>
    </citation>
    <scope>NUCLEOTIDE SEQUENCE [LARGE SCALE GENOMIC DNA]</scope>
    <source>
        <strain evidence="5">JCM 15443</strain>
    </source>
</reference>
<feature type="domain" description="N-acetyltransferase" evidence="3">
    <location>
        <begin position="1"/>
        <end position="70"/>
    </location>
</feature>
<dbReference type="EMBL" id="BMOM01000008">
    <property type="protein sequence ID" value="GGM06850.1"/>
    <property type="molecule type" value="Genomic_DNA"/>
</dbReference>
<accession>A0ABQ2GQJ8</accession>
<gene>
    <name evidence="4" type="ORF">GCM10010841_13830</name>
</gene>
<proteinExistence type="predicted"/>
<evidence type="ECO:0000313" key="5">
    <source>
        <dbReference type="Proteomes" id="UP000661918"/>
    </source>
</evidence>
<name>A0ABQ2GQJ8_9DEIO</name>
<dbReference type="PANTHER" id="PTHR43072:SF23">
    <property type="entry name" value="UPF0039 PROTEIN C11D3.02C"/>
    <property type="match status" value="1"/>
</dbReference>
<keyword evidence="1" id="KW-0808">Transferase</keyword>
<dbReference type="PANTHER" id="PTHR43072">
    <property type="entry name" value="N-ACETYLTRANSFERASE"/>
    <property type="match status" value="1"/>
</dbReference>
<dbReference type="RefSeq" id="WP_308424828.1">
    <property type="nucleotide sequence ID" value="NZ_BMOM01000008.1"/>
</dbReference>
<keyword evidence="2" id="KW-0012">Acyltransferase</keyword>
<evidence type="ECO:0000313" key="4">
    <source>
        <dbReference type="EMBL" id="GGM06850.1"/>
    </source>
</evidence>
<sequence length="88" mass="10141">MREDRQGQGLLLMTALIDEARRRGLHTMVGGVDAENAGSLTFHERLGFVQVARFREVGRKFGRWLDLVFVQLQLSEDEDELSRPRPRC</sequence>
<dbReference type="Gene3D" id="3.40.630.30">
    <property type="match status" value="1"/>
</dbReference>
<evidence type="ECO:0000259" key="3">
    <source>
        <dbReference type="PROSITE" id="PS51186"/>
    </source>
</evidence>
<protein>
    <recommendedName>
        <fullName evidence="3">N-acetyltransferase domain-containing protein</fullName>
    </recommendedName>
</protein>
<evidence type="ECO:0000256" key="1">
    <source>
        <dbReference type="ARBA" id="ARBA00022679"/>
    </source>
</evidence>
<keyword evidence="5" id="KW-1185">Reference proteome</keyword>
<dbReference type="PROSITE" id="PS51186">
    <property type="entry name" value="GNAT"/>
    <property type="match status" value="1"/>
</dbReference>